<feature type="compositionally biased region" description="Polar residues" evidence="1">
    <location>
        <begin position="190"/>
        <end position="199"/>
    </location>
</feature>
<protein>
    <recommendedName>
        <fullName evidence="2">Serine/threonine-protein kinase WNK CCTL2 domain-containing protein</fullName>
    </recommendedName>
</protein>
<organism evidence="3">
    <name type="scientific">Castor canadensis</name>
    <name type="common">American beaver</name>
    <dbReference type="NCBI Taxonomy" id="51338"/>
    <lineage>
        <taxon>Eukaryota</taxon>
        <taxon>Metazoa</taxon>
        <taxon>Chordata</taxon>
        <taxon>Craniata</taxon>
        <taxon>Vertebrata</taxon>
        <taxon>Euteleostomi</taxon>
        <taxon>Mammalia</taxon>
        <taxon>Eutheria</taxon>
        <taxon>Euarchontoglires</taxon>
        <taxon>Glires</taxon>
        <taxon>Rodentia</taxon>
        <taxon>Castorimorpha</taxon>
        <taxon>Castoridae</taxon>
        <taxon>Castor</taxon>
    </lineage>
</organism>
<sequence length="1121" mass="116294">GSGVPLPDPTVGKPRPGSPSYCPTGRAQTPPTDGNPDLRDSRFHNPQPEPPERSRSPPHLRPSAARGARRELCLGYKPAERSLARGGAGETGKEVQGTLGRRSKPKSPPLGGRRTEVVNQVRRREQPQSNLSGARKQAGSALVSSDGTVDSGQGSSVFTESRVSSQQTVSYGSQHEQAHSTGTVPGHTASAVQAQSQSHGVYPPSSMAQGQSQGQPPSSSLSGVPPSQPIQHPLQQQGIQQSTPPQQAVQYSLPHTASSSETTTAQPVSQPQASQVLPQVSAGKQSTQGVSQVAPPEPVPVAQPQPTQPVTLVSSIDSAHSDVASGMSDGNENAPSSSGRHEGRTTKRHYRKSVRSRSRHEKTSRPKLRILNVSNKGDRVVECQLETHNRKMVTFKFDLDGDNPEEIATIMVNNDFILAIERESFVAQVREIIEKADEMLSEDVNVEPEGDQGLESLQGKDDYGYSGSQRLEGEFKQPIPASSMPQQIGVPTSSLTQVVHSAGRRFIVSPVPESRLRESKVFTSEIPDTVAASTSQGPGINLSHSASSLSLQQAFSELRHAHRTEGPSTAPPNFSHTGPTFPPFLGSIVGGPTTAAATPSVSVPVTSSPLNEISASVIQSEVTVPTEKKGIARVATSTGVVTSSGVPIPPVSESPILSSVVSTTTIPAVLSMSTTSQPAQAPTSGSIVPSTGTFSSITVSTTLTTAVGSVAAPAPKPPAVLLQQTAGSTAGVASVTSVSSTTPFPSIASQPSVQLSSSTSAPTLAETVVVSAHSLDKTSHSSTAGLALSFSASSSSPGTGVSSSVSQSGAVHPLVIQSAMTSTPVLPQVAAPTCTPLLPQVPSIPPLVQPVANVPAVQQTLIHSQPQPALLPNQPHTHCPEIDADTQPKAPGIDDIKTLEEKLRSLFSEHSSSGAQHASVSLDTSLAVETTVTAGIPTTAVAPSKLMTSTTSTCLPPTNLPLGTTGLSVMPVGTVGTPGQVPTPGSYVSAPAGSVSGVKPGTTPSKPPLTKTPVLPVGTELPAGTLPCEQLPPFPGPSLTQSQQPLENLDAQLRRTLSPENITVTSAVGVTNTHNGGEEEPPSLRSGQKHARSSSLSLLYNSTQELTFNRRPKKENKWGTD</sequence>
<feature type="compositionally biased region" description="Basic residues" evidence="1">
    <location>
        <begin position="346"/>
        <end position="368"/>
    </location>
</feature>
<feature type="compositionally biased region" description="Polar residues" evidence="1">
    <location>
        <begin position="1093"/>
        <end position="1107"/>
    </location>
</feature>
<feature type="region of interest" description="Disordered" evidence="1">
    <location>
        <begin position="1067"/>
        <end position="1121"/>
    </location>
</feature>
<name>A0A8C0WXZ6_CASCN</name>
<dbReference type="Pfam" id="PF24889">
    <property type="entry name" value="CCTL2_WNK"/>
    <property type="match status" value="1"/>
</dbReference>
<feature type="compositionally biased region" description="Polar residues" evidence="1">
    <location>
        <begin position="328"/>
        <end position="338"/>
    </location>
</feature>
<feature type="compositionally biased region" description="Low complexity" evidence="1">
    <location>
        <begin position="1000"/>
        <end position="1019"/>
    </location>
</feature>
<dbReference type="Ensembl" id="ENSCCNT00000024714.1">
    <property type="protein sequence ID" value="ENSCCNP00000019050.1"/>
    <property type="gene ID" value="ENSCCNG00000018472.1"/>
</dbReference>
<evidence type="ECO:0000256" key="1">
    <source>
        <dbReference type="SAM" id="MobiDB-lite"/>
    </source>
</evidence>
<dbReference type="FunFam" id="3.10.20.90:FF:000012">
    <property type="entry name" value="Serine/threonine-protein kinase WNK1 isoform 2"/>
    <property type="match status" value="1"/>
</dbReference>
<dbReference type="InterPro" id="IPR050588">
    <property type="entry name" value="WNK_Ser-Thr_kinase"/>
</dbReference>
<feature type="region of interest" description="Disordered" evidence="1">
    <location>
        <begin position="1"/>
        <end position="307"/>
    </location>
</feature>
<dbReference type="InterPro" id="IPR056865">
    <property type="entry name" value="CCTL2_WNK"/>
</dbReference>
<evidence type="ECO:0000259" key="2">
    <source>
        <dbReference type="Pfam" id="PF24889"/>
    </source>
</evidence>
<dbReference type="Gene3D" id="3.10.20.90">
    <property type="entry name" value="Phosphatidylinositol 3-kinase Catalytic Subunit, Chain A, domain 1"/>
    <property type="match status" value="1"/>
</dbReference>
<feature type="compositionally biased region" description="Pro residues" evidence="1">
    <location>
        <begin position="295"/>
        <end position="307"/>
    </location>
</feature>
<dbReference type="PANTHER" id="PTHR13902">
    <property type="entry name" value="SERINE/THREONINE-PROTEIN KINASE WNK WITH NO LYSINE -RELATED"/>
    <property type="match status" value="1"/>
</dbReference>
<accession>A0A8C0WXZ6</accession>
<reference evidence="3" key="1">
    <citation type="submission" date="2023-09" db="UniProtKB">
        <authorList>
            <consortium name="Ensembl"/>
        </authorList>
    </citation>
    <scope>IDENTIFICATION</scope>
</reference>
<proteinExistence type="predicted"/>
<evidence type="ECO:0000313" key="3">
    <source>
        <dbReference type="Ensembl" id="ENSCCNP00000019050.1"/>
    </source>
</evidence>
<feature type="compositionally biased region" description="Polar residues" evidence="1">
    <location>
        <begin position="142"/>
        <end position="183"/>
    </location>
</feature>
<feature type="compositionally biased region" description="Basic and acidic residues" evidence="1">
    <location>
        <begin position="68"/>
        <end position="83"/>
    </location>
</feature>
<feature type="compositionally biased region" description="Low complexity" evidence="1">
    <location>
        <begin position="203"/>
        <end position="247"/>
    </location>
</feature>
<feature type="domain" description="Serine/threonine-protein kinase WNK CCTL2" evidence="2">
    <location>
        <begin position="366"/>
        <end position="440"/>
    </location>
</feature>
<feature type="compositionally biased region" description="Polar residues" evidence="1">
    <location>
        <begin position="248"/>
        <end position="291"/>
    </location>
</feature>
<dbReference type="AlphaFoldDB" id="A0A8C0WXZ6"/>
<feature type="region of interest" description="Disordered" evidence="1">
    <location>
        <begin position="992"/>
        <end position="1042"/>
    </location>
</feature>
<gene>
    <name evidence="3" type="primary">LOC109681618</name>
</gene>
<feature type="region of interest" description="Disordered" evidence="1">
    <location>
        <begin position="321"/>
        <end position="368"/>
    </location>
</feature>